<dbReference type="EMBL" id="LR797270">
    <property type="protein sequence ID" value="CAB4198410.1"/>
    <property type="molecule type" value="Genomic_DNA"/>
</dbReference>
<protein>
    <submittedName>
        <fullName evidence="1">Uncharacterized protein</fullName>
    </submittedName>
</protein>
<dbReference type="EMBL" id="LR796625">
    <property type="protein sequence ID" value="CAB4154910.1"/>
    <property type="molecule type" value="Genomic_DNA"/>
</dbReference>
<dbReference type="EMBL" id="LR796859">
    <property type="protein sequence ID" value="CAB4170827.1"/>
    <property type="molecule type" value="Genomic_DNA"/>
</dbReference>
<evidence type="ECO:0000313" key="3">
    <source>
        <dbReference type="EMBL" id="CAB4198410.1"/>
    </source>
</evidence>
<reference evidence="1" key="1">
    <citation type="submission" date="2020-04" db="EMBL/GenBank/DDBJ databases">
        <authorList>
            <person name="Chiriac C."/>
            <person name="Salcher M."/>
            <person name="Ghai R."/>
            <person name="Kavagutti S V."/>
        </authorList>
    </citation>
    <scope>NUCLEOTIDE SEQUENCE</scope>
</reference>
<proteinExistence type="predicted"/>
<sequence>MIIQAGTTAIWIGEHPNYTAKPGARAIVTRDHDTVQDEFIYVEFLAETRDLAGDQNDGGYYADQFKFDAQQTFLHLF</sequence>
<name>A0A6J5N5X2_9CAUD</name>
<evidence type="ECO:0000313" key="1">
    <source>
        <dbReference type="EMBL" id="CAB4154910.1"/>
    </source>
</evidence>
<accession>A0A6J5N5X2</accession>
<organism evidence="1">
    <name type="scientific">uncultured Caudovirales phage</name>
    <dbReference type="NCBI Taxonomy" id="2100421"/>
    <lineage>
        <taxon>Viruses</taxon>
        <taxon>Duplodnaviria</taxon>
        <taxon>Heunggongvirae</taxon>
        <taxon>Uroviricota</taxon>
        <taxon>Caudoviricetes</taxon>
        <taxon>Peduoviridae</taxon>
        <taxon>Maltschvirus</taxon>
        <taxon>Maltschvirus maltsch</taxon>
    </lineage>
</organism>
<gene>
    <name evidence="3" type="ORF">UFOVP1307_82</name>
    <name evidence="1" type="ORF">UFOVP651_41</name>
    <name evidence="2" type="ORF">UFOVP902_120</name>
</gene>
<evidence type="ECO:0000313" key="2">
    <source>
        <dbReference type="EMBL" id="CAB4170827.1"/>
    </source>
</evidence>